<evidence type="ECO:0000256" key="2">
    <source>
        <dbReference type="ARBA" id="ARBA00022801"/>
    </source>
</evidence>
<dbReference type="SUPFAM" id="SSF53474">
    <property type="entry name" value="alpha/beta-Hydrolases"/>
    <property type="match status" value="2"/>
</dbReference>
<feature type="domain" description="Thioesterase TesA-like" evidence="3">
    <location>
        <begin position="316"/>
        <end position="535"/>
    </location>
</feature>
<sequence length="798" mass="85422">MPEPDPTSGNRDVYTRLDRALATAGLGEDAHFLNWGYRPVSGEPDAAVLPVGAGSNADGERLVAELLGPTPLDRRRVLDVGCGRGGALAFLAARARPLTMVGIDLSPDNVARARRALAPFGARLQVADACALPQADASQDVVLNLESSGAYADLPAFLRHVARVLRSGGTFVYGDLWPAEDEAPLRRTLDALGFEEIAVRDVTRQVLAARAAAPTGVLERLSRADPELVEAIGGYFALPGSPLWEQMASGHIRYGLLRLRRREGPIGCPDAGDADHLRDRPRRMSGLLAGAGAAGHASRTWFPFGAPSVDAAINVLAFPFAAAGASVFRGWEAHLPAGFRFCPVQLPGREHRVGEPAFRSVEAAVEALLPLLEPVRHRPLALLGWSLGCKLAFALARRLEETGTVPRLLMLGACPSPDRPISGASLPRPGESWAEPLRRLGGTDEVILGHDGMLGTLRDCLEGDFAMATDYRSEAVIAAPILAVAAEADSLVRVEAVAAWKARTGAGFTLHTLPGGHFALRDSGPALARLLADRLAAPTGEPEMPAEDPRPWLPFTPAPPRGRPQIVCFHHAGGSAGFFRPWLDLPELTEIAICPIELPGRGSRFGEAPRADLADLARSLSAILAGHLDWSRPVLLFGHSLGALIAYETALRLEGRGLIPRQFVASARRAPDVPTPQPWRHDREDGALLAELSRIGGTDAAILQHRELMALMLPAIRADFALTDPYHRPRPARLECPILTIRGRADAEIGEADMSGWAAATRSGCTRWEPEGDHFYLADPATRNALAERLAHLVRAAP</sequence>
<keyword evidence="2" id="KW-0378">Hydrolase</keyword>
<protein>
    <submittedName>
        <fullName evidence="4">Thioesterase domain-containing protein</fullName>
    </submittedName>
</protein>
<dbReference type="PANTHER" id="PTHR11487">
    <property type="entry name" value="THIOESTERASE"/>
    <property type="match status" value="1"/>
</dbReference>
<dbReference type="RefSeq" id="WP_192282427.1">
    <property type="nucleotide sequence ID" value="NZ_JBHSTT010000030.1"/>
</dbReference>
<dbReference type="InterPro" id="IPR012223">
    <property type="entry name" value="TEII"/>
</dbReference>
<gene>
    <name evidence="4" type="ORF">ACFQDP_09180</name>
</gene>
<evidence type="ECO:0000313" key="4">
    <source>
        <dbReference type="EMBL" id="MFC6389507.1"/>
    </source>
</evidence>
<dbReference type="Gene3D" id="3.40.50.1820">
    <property type="entry name" value="alpha/beta hydrolase"/>
    <property type="match status" value="2"/>
</dbReference>
<dbReference type="Proteomes" id="UP001596237">
    <property type="component" value="Unassembled WGS sequence"/>
</dbReference>
<dbReference type="PANTHER" id="PTHR11487:SF0">
    <property type="entry name" value="S-ACYL FATTY ACID SYNTHASE THIOESTERASE, MEDIUM CHAIN"/>
    <property type="match status" value="1"/>
</dbReference>
<evidence type="ECO:0000313" key="5">
    <source>
        <dbReference type="Proteomes" id="UP001596237"/>
    </source>
</evidence>
<reference evidence="5" key="1">
    <citation type="journal article" date="2019" name="Int. J. Syst. Evol. Microbiol.">
        <title>The Global Catalogue of Microorganisms (GCM) 10K type strain sequencing project: providing services to taxonomists for standard genome sequencing and annotation.</title>
        <authorList>
            <consortium name="The Broad Institute Genomics Platform"/>
            <consortium name="The Broad Institute Genome Sequencing Center for Infectious Disease"/>
            <person name="Wu L."/>
            <person name="Ma J."/>
        </authorList>
    </citation>
    <scope>NUCLEOTIDE SEQUENCE [LARGE SCALE GENOMIC DNA]</scope>
    <source>
        <strain evidence="5">CCUG 36916</strain>
    </source>
</reference>
<dbReference type="InterPro" id="IPR001031">
    <property type="entry name" value="Thioesterase"/>
</dbReference>
<dbReference type="InterPro" id="IPR029058">
    <property type="entry name" value="AB_hydrolase_fold"/>
</dbReference>
<dbReference type="InterPro" id="IPR041698">
    <property type="entry name" value="Methyltransf_25"/>
</dbReference>
<accession>A0ABW1WQ24</accession>
<evidence type="ECO:0000259" key="3">
    <source>
        <dbReference type="SMART" id="SM00824"/>
    </source>
</evidence>
<dbReference type="SUPFAM" id="SSF53335">
    <property type="entry name" value="S-adenosyl-L-methionine-dependent methyltransferases"/>
    <property type="match status" value="1"/>
</dbReference>
<comment type="similarity">
    <text evidence="1">Belongs to the thioesterase family.</text>
</comment>
<evidence type="ECO:0000256" key="1">
    <source>
        <dbReference type="ARBA" id="ARBA00007169"/>
    </source>
</evidence>
<organism evidence="4 5">
    <name type="scientific">Methylorubrum zatmanii</name>
    <dbReference type="NCBI Taxonomy" id="29429"/>
    <lineage>
        <taxon>Bacteria</taxon>
        <taxon>Pseudomonadati</taxon>
        <taxon>Pseudomonadota</taxon>
        <taxon>Alphaproteobacteria</taxon>
        <taxon>Hyphomicrobiales</taxon>
        <taxon>Methylobacteriaceae</taxon>
        <taxon>Methylorubrum</taxon>
    </lineage>
</organism>
<dbReference type="Pfam" id="PF00975">
    <property type="entry name" value="Thioesterase"/>
    <property type="match status" value="2"/>
</dbReference>
<dbReference type="InterPro" id="IPR020802">
    <property type="entry name" value="TesA-like"/>
</dbReference>
<dbReference type="SMART" id="SM00824">
    <property type="entry name" value="PKS_TE"/>
    <property type="match status" value="1"/>
</dbReference>
<proteinExistence type="inferred from homology"/>
<dbReference type="InterPro" id="IPR029063">
    <property type="entry name" value="SAM-dependent_MTases_sf"/>
</dbReference>
<comment type="caution">
    <text evidence="4">The sequence shown here is derived from an EMBL/GenBank/DDBJ whole genome shotgun (WGS) entry which is preliminary data.</text>
</comment>
<dbReference type="Pfam" id="PF13649">
    <property type="entry name" value="Methyltransf_25"/>
    <property type="match status" value="1"/>
</dbReference>
<dbReference type="EMBL" id="JBHSTT010000030">
    <property type="protein sequence ID" value="MFC6389507.1"/>
    <property type="molecule type" value="Genomic_DNA"/>
</dbReference>
<dbReference type="CDD" id="cd02440">
    <property type="entry name" value="AdoMet_MTases"/>
    <property type="match status" value="1"/>
</dbReference>
<dbReference type="Gene3D" id="3.40.50.150">
    <property type="entry name" value="Vaccinia Virus protein VP39"/>
    <property type="match status" value="1"/>
</dbReference>
<name>A0ABW1WQ24_9HYPH</name>
<keyword evidence="5" id="KW-1185">Reference proteome</keyword>